<dbReference type="EMBL" id="KL197711">
    <property type="protein sequence ID" value="KDQ62388.1"/>
    <property type="molecule type" value="Genomic_DNA"/>
</dbReference>
<accession>A0A067Q5Q8</accession>
<dbReference type="OrthoDB" id="360540at2759"/>
<dbReference type="AlphaFoldDB" id="A0A067Q5Q8"/>
<dbReference type="Proteomes" id="UP000027265">
    <property type="component" value="Unassembled WGS sequence"/>
</dbReference>
<name>A0A067Q5Q8_9AGAM</name>
<evidence type="ECO:0000313" key="3">
    <source>
        <dbReference type="EMBL" id="KDQ62388.1"/>
    </source>
</evidence>
<dbReference type="InterPro" id="IPR009772">
    <property type="entry name" value="CDC123"/>
</dbReference>
<keyword evidence="4" id="KW-1185">Reference proteome</keyword>
<reference evidence="4" key="1">
    <citation type="journal article" date="2014" name="Proc. Natl. Acad. Sci. U.S.A.">
        <title>Extensive sampling of basidiomycete genomes demonstrates inadequacy of the white-rot/brown-rot paradigm for wood decay fungi.</title>
        <authorList>
            <person name="Riley R."/>
            <person name="Salamov A.A."/>
            <person name="Brown D.W."/>
            <person name="Nagy L.G."/>
            <person name="Floudas D."/>
            <person name="Held B.W."/>
            <person name="Levasseur A."/>
            <person name="Lombard V."/>
            <person name="Morin E."/>
            <person name="Otillar R."/>
            <person name="Lindquist E.A."/>
            <person name="Sun H."/>
            <person name="LaButti K.M."/>
            <person name="Schmutz J."/>
            <person name="Jabbour D."/>
            <person name="Luo H."/>
            <person name="Baker S.E."/>
            <person name="Pisabarro A.G."/>
            <person name="Walton J.D."/>
            <person name="Blanchette R.A."/>
            <person name="Henrissat B."/>
            <person name="Martin F."/>
            <person name="Cullen D."/>
            <person name="Hibbett D.S."/>
            <person name="Grigoriev I.V."/>
        </authorList>
    </citation>
    <scope>NUCLEOTIDE SEQUENCE [LARGE SCALE GENOMIC DNA]</scope>
    <source>
        <strain evidence="4">MUCL 33604</strain>
    </source>
</reference>
<protein>
    <submittedName>
        <fullName evidence="3">Uncharacterized protein</fullName>
    </submittedName>
</protein>
<dbReference type="HOGENOM" id="CLU_034402_2_0_1"/>
<evidence type="ECO:0000256" key="1">
    <source>
        <dbReference type="ARBA" id="ARBA00011047"/>
    </source>
</evidence>
<organism evidence="3 4">
    <name type="scientific">Jaapia argillacea MUCL 33604</name>
    <dbReference type="NCBI Taxonomy" id="933084"/>
    <lineage>
        <taxon>Eukaryota</taxon>
        <taxon>Fungi</taxon>
        <taxon>Dikarya</taxon>
        <taxon>Basidiomycota</taxon>
        <taxon>Agaricomycotina</taxon>
        <taxon>Agaricomycetes</taxon>
        <taxon>Agaricomycetidae</taxon>
        <taxon>Jaapiales</taxon>
        <taxon>Jaapiaceae</taxon>
        <taxon>Jaapia</taxon>
    </lineage>
</organism>
<proteinExistence type="inferred from homology"/>
<feature type="region of interest" description="Disordered" evidence="2">
    <location>
        <begin position="68"/>
        <end position="88"/>
    </location>
</feature>
<gene>
    <name evidence="3" type="ORF">JAAARDRAFT_458771</name>
</gene>
<dbReference type="STRING" id="933084.A0A067Q5Q8"/>
<dbReference type="PANTHER" id="PTHR15323">
    <property type="entry name" value="D123 PROTEIN"/>
    <property type="match status" value="1"/>
</dbReference>
<feature type="compositionally biased region" description="Acidic residues" evidence="2">
    <location>
        <begin position="73"/>
        <end position="83"/>
    </location>
</feature>
<sequence length="350" mass="39856">MPTALSPPTLFPALTRESVLSFQFSSWYPQFSRISVKSTIIRPLSKEFQDYLHSDGVFIPEGSENTEAHISASDDDSDDDSDESSPSVSYAFPDLDARIRQVITAYGGVFPKLNFSSPRDAAWVLPPGSPLKCTSPAEVYMLLKSSDFISHDLDPENVFEGCEPYDQGGYELELVLRKWYSIDRSRELRCFVRRDILIGISQRDPNYYDFLNEESTQTRIAETVKRFWEDNIRGKWGNSPHYVFDVLLTRDLSNAHILDFNPFAPRTDPLLFTYEELLSLVTGPRSSIPELRVIDSRSHPSAIRNAPAHQHNMIPLEALSISSGRDIESFTETWHEEIKRSMEEESESDG</sequence>
<comment type="similarity">
    <text evidence="1">Belongs to the CDC123 family.</text>
</comment>
<dbReference type="FunCoup" id="A0A067Q5Q8">
    <property type="interactions" value="542"/>
</dbReference>
<dbReference type="GO" id="GO:0005737">
    <property type="term" value="C:cytoplasm"/>
    <property type="evidence" value="ECO:0007669"/>
    <property type="project" value="TreeGrafter"/>
</dbReference>
<evidence type="ECO:0000313" key="4">
    <source>
        <dbReference type="Proteomes" id="UP000027265"/>
    </source>
</evidence>
<dbReference type="Pfam" id="PF07065">
    <property type="entry name" value="D123"/>
    <property type="match status" value="1"/>
</dbReference>
<evidence type="ECO:0000256" key="2">
    <source>
        <dbReference type="SAM" id="MobiDB-lite"/>
    </source>
</evidence>
<dbReference type="InParanoid" id="A0A067Q5Q8"/>
<dbReference type="PANTHER" id="PTHR15323:SF6">
    <property type="entry name" value="CELL DIVISION CYCLE PROTEIN 123 HOMOLOG"/>
    <property type="match status" value="1"/>
</dbReference>